<gene>
    <name evidence="1" type="ORF">ACFOYY_17675</name>
</gene>
<organism evidence="1 2">
    <name type="scientific">Streptosporangium jomthongense</name>
    <dbReference type="NCBI Taxonomy" id="1193683"/>
    <lineage>
        <taxon>Bacteria</taxon>
        <taxon>Bacillati</taxon>
        <taxon>Actinomycetota</taxon>
        <taxon>Actinomycetes</taxon>
        <taxon>Streptosporangiales</taxon>
        <taxon>Streptosporangiaceae</taxon>
        <taxon>Streptosporangium</taxon>
    </lineage>
</organism>
<reference evidence="2" key="1">
    <citation type="journal article" date="2019" name="Int. J. Syst. Evol. Microbiol.">
        <title>The Global Catalogue of Microorganisms (GCM) 10K type strain sequencing project: providing services to taxonomists for standard genome sequencing and annotation.</title>
        <authorList>
            <consortium name="The Broad Institute Genomics Platform"/>
            <consortium name="The Broad Institute Genome Sequencing Center for Infectious Disease"/>
            <person name="Wu L."/>
            <person name="Ma J."/>
        </authorList>
    </citation>
    <scope>NUCLEOTIDE SEQUENCE [LARGE SCALE GENOMIC DNA]</scope>
    <source>
        <strain evidence="2">TBRC 7912</strain>
    </source>
</reference>
<proteinExistence type="predicted"/>
<accession>A0ABV8F0D5</accession>
<keyword evidence="2" id="KW-1185">Reference proteome</keyword>
<name>A0ABV8F0D5_9ACTN</name>
<dbReference type="RefSeq" id="WP_386190340.1">
    <property type="nucleotide sequence ID" value="NZ_JBHSBC010000017.1"/>
</dbReference>
<evidence type="ECO:0000313" key="1">
    <source>
        <dbReference type="EMBL" id="MFC3981976.1"/>
    </source>
</evidence>
<evidence type="ECO:0000313" key="2">
    <source>
        <dbReference type="Proteomes" id="UP001595698"/>
    </source>
</evidence>
<protein>
    <submittedName>
        <fullName evidence="1">Uncharacterized protein</fullName>
    </submittedName>
</protein>
<comment type="caution">
    <text evidence="1">The sequence shown here is derived from an EMBL/GenBank/DDBJ whole genome shotgun (WGS) entry which is preliminary data.</text>
</comment>
<feature type="non-terminal residue" evidence="1">
    <location>
        <position position="1"/>
    </location>
</feature>
<sequence length="68" mass="7163">AQIEAAKEMARSKGGAVTDVSRLTTGQFYLAAEGTAFAKTLVPLCLSHHPKAPLTAEEVITRANPTQP</sequence>
<dbReference type="Proteomes" id="UP001595698">
    <property type="component" value="Unassembled WGS sequence"/>
</dbReference>
<dbReference type="EMBL" id="JBHSBC010000017">
    <property type="protein sequence ID" value="MFC3981976.1"/>
    <property type="molecule type" value="Genomic_DNA"/>
</dbReference>